<dbReference type="GO" id="GO:0031956">
    <property type="term" value="F:medium-chain fatty acid-CoA ligase activity"/>
    <property type="evidence" value="ECO:0007669"/>
    <property type="project" value="TreeGrafter"/>
</dbReference>
<evidence type="ECO:0000259" key="3">
    <source>
        <dbReference type="Pfam" id="PF00501"/>
    </source>
</evidence>
<dbReference type="Proteomes" id="UP000184233">
    <property type="component" value="Unassembled WGS sequence"/>
</dbReference>
<accession>A0A1M3KYB3</accession>
<dbReference type="InterPro" id="IPR020845">
    <property type="entry name" value="AMP-binding_CS"/>
</dbReference>
<keyword evidence="2" id="KW-0436">Ligase</keyword>
<evidence type="ECO:0000259" key="4">
    <source>
        <dbReference type="Pfam" id="PF13193"/>
    </source>
</evidence>
<dbReference type="InterPro" id="IPR042099">
    <property type="entry name" value="ANL_N_sf"/>
</dbReference>
<protein>
    <recommendedName>
        <fullName evidence="7">Long-chain fatty acid--CoA ligase</fullName>
    </recommendedName>
</protein>
<evidence type="ECO:0000313" key="5">
    <source>
        <dbReference type="EMBL" id="OJX57229.1"/>
    </source>
</evidence>
<comment type="caution">
    <text evidence="5">The sequence shown here is derived from an EMBL/GenBank/DDBJ whole genome shotgun (WGS) entry which is preliminary data.</text>
</comment>
<dbReference type="SUPFAM" id="SSF56801">
    <property type="entry name" value="Acetyl-CoA synthetase-like"/>
    <property type="match status" value="1"/>
</dbReference>
<dbReference type="PROSITE" id="PS00455">
    <property type="entry name" value="AMP_BINDING"/>
    <property type="match status" value="1"/>
</dbReference>
<dbReference type="Pfam" id="PF00501">
    <property type="entry name" value="AMP-binding"/>
    <property type="match status" value="1"/>
</dbReference>
<dbReference type="InterPro" id="IPR045851">
    <property type="entry name" value="AMP-bd_C_sf"/>
</dbReference>
<evidence type="ECO:0008006" key="7">
    <source>
        <dbReference type="Google" id="ProtNLM"/>
    </source>
</evidence>
<dbReference type="EMBL" id="MKVH01000024">
    <property type="protein sequence ID" value="OJX57229.1"/>
    <property type="molecule type" value="Genomic_DNA"/>
</dbReference>
<dbReference type="Gene3D" id="3.30.300.30">
    <property type="match status" value="1"/>
</dbReference>
<name>A0A1M3KYB3_9BACT</name>
<dbReference type="Pfam" id="PF13193">
    <property type="entry name" value="AMP-binding_C"/>
    <property type="match status" value="1"/>
</dbReference>
<evidence type="ECO:0000313" key="6">
    <source>
        <dbReference type="Proteomes" id="UP000184233"/>
    </source>
</evidence>
<dbReference type="GO" id="GO:0006631">
    <property type="term" value="P:fatty acid metabolic process"/>
    <property type="evidence" value="ECO:0007669"/>
    <property type="project" value="TreeGrafter"/>
</dbReference>
<dbReference type="PANTHER" id="PTHR43201">
    <property type="entry name" value="ACYL-COA SYNTHETASE"/>
    <property type="match status" value="1"/>
</dbReference>
<dbReference type="InterPro" id="IPR025110">
    <property type="entry name" value="AMP-bd_C"/>
</dbReference>
<evidence type="ECO:0000256" key="1">
    <source>
        <dbReference type="ARBA" id="ARBA00006432"/>
    </source>
</evidence>
<sequence length="556" mass="61780">MQLDPRLNPARSSFGRSGESYSYPFGSWSAVMQHHDTVYGEKPWMIHIDEHGNRFGWSYAVFIDVARRLATLLQRKGIERGSRVAIAGHNHPDTILSYFACWMLGACAVPLNMTEDDGRLTYILDNSGAAIVLCRTEYMKRIEDLPQTAARRPILIDVDTDATDPVFYETLRTLAPSPWQHAGEDMRFDECLIVYTSGTTGNPKGVVLMQQNLFADGYDIAAWHGVDEDTRMMCVLPVHHVNGTIVTHVAPFLAGASIVLNRKFSATRFFDVIRRENVHIVSVVPTLLAFLLEADADASDVIGNGFRHIICGAGPLTCELANAFESRYGIPIVHGYGLSETTCYNCFLPADLSETEHRHWMQDYGFPSIGIPLPCNEMAIHDDHGNAVGEGERGEIVARGPNTMKEYYANEKANAEAFTHGWFRSGDEGFYVNDAQGRPYFFITGRLKELIIRGGINLAPLEIDEVLARAPGVKAGICVGFVNDMYGEEVGALVVPDDASSKAEDILAFCREHLPFSKAPKVVLFTDTLPVTSTGKYQRNKVKHLFADYQGVQFRQ</sequence>
<dbReference type="PANTHER" id="PTHR43201:SF5">
    <property type="entry name" value="MEDIUM-CHAIN ACYL-COA LIGASE ACSF2, MITOCHONDRIAL"/>
    <property type="match status" value="1"/>
</dbReference>
<dbReference type="AlphaFoldDB" id="A0A1M3KYB3"/>
<feature type="domain" description="AMP-binding enzyme C-terminal" evidence="4">
    <location>
        <begin position="462"/>
        <end position="536"/>
    </location>
</feature>
<dbReference type="Gene3D" id="3.40.50.12780">
    <property type="entry name" value="N-terminal domain of ligase-like"/>
    <property type="match status" value="1"/>
</dbReference>
<gene>
    <name evidence="5" type="ORF">BGO89_12095</name>
</gene>
<dbReference type="InterPro" id="IPR000873">
    <property type="entry name" value="AMP-dep_synth/lig_dom"/>
</dbReference>
<organism evidence="5 6">
    <name type="scientific">Candidatus Kapaibacterium thiocyanatum</name>
    <dbReference type="NCBI Taxonomy" id="1895771"/>
    <lineage>
        <taxon>Bacteria</taxon>
        <taxon>Pseudomonadati</taxon>
        <taxon>Candidatus Kapaibacteriota</taxon>
        <taxon>Candidatus Kapaibacteriia</taxon>
        <taxon>Candidatus Kapaibacteriales</taxon>
        <taxon>Candidatus Kapaibacteriaceae</taxon>
        <taxon>Candidatus Kapaibacterium</taxon>
    </lineage>
</organism>
<reference evidence="5 6" key="1">
    <citation type="submission" date="2016-09" db="EMBL/GenBank/DDBJ databases">
        <title>Genome-resolved meta-omics ties microbial dynamics to process performance in biotechnology for thiocyanate degradation.</title>
        <authorList>
            <person name="Kantor R.S."/>
            <person name="Huddy R.J."/>
            <person name="Iyer R."/>
            <person name="Thomas B.C."/>
            <person name="Brown C.T."/>
            <person name="Anantharaman K."/>
            <person name="Tringe S."/>
            <person name="Hettich R.L."/>
            <person name="Harrison S.T."/>
            <person name="Banfield J.F."/>
        </authorList>
    </citation>
    <scope>NUCLEOTIDE SEQUENCE [LARGE SCALE GENOMIC DNA]</scope>
    <source>
        <strain evidence="5">59-99</strain>
    </source>
</reference>
<comment type="similarity">
    <text evidence="1">Belongs to the ATP-dependent AMP-binding enzyme family.</text>
</comment>
<feature type="domain" description="AMP-dependent synthetase/ligase" evidence="3">
    <location>
        <begin position="39"/>
        <end position="408"/>
    </location>
</feature>
<evidence type="ECO:0000256" key="2">
    <source>
        <dbReference type="ARBA" id="ARBA00022598"/>
    </source>
</evidence>
<proteinExistence type="inferred from homology"/>
<dbReference type="STRING" id="1895771.BGO89_12095"/>